<keyword evidence="2" id="KW-1185">Reference proteome</keyword>
<protein>
    <submittedName>
        <fullName evidence="1">Uncharacterized protein</fullName>
    </submittedName>
</protein>
<dbReference type="EMBL" id="JAINDJ010000008">
    <property type="protein sequence ID" value="KAG9440103.1"/>
    <property type="molecule type" value="Genomic_DNA"/>
</dbReference>
<gene>
    <name evidence="1" type="ORF">H6P81_020268</name>
</gene>
<reference evidence="1 2" key="1">
    <citation type="submission" date="2021-07" db="EMBL/GenBank/DDBJ databases">
        <title>The Aristolochia fimbriata genome: insights into angiosperm evolution, floral development and chemical biosynthesis.</title>
        <authorList>
            <person name="Jiao Y."/>
        </authorList>
    </citation>
    <scope>NUCLEOTIDE SEQUENCE [LARGE SCALE GENOMIC DNA]</scope>
    <source>
        <strain evidence="1">IBCAS-2021</strain>
        <tissue evidence="1">Leaf</tissue>
    </source>
</reference>
<evidence type="ECO:0000313" key="2">
    <source>
        <dbReference type="Proteomes" id="UP000825729"/>
    </source>
</evidence>
<evidence type="ECO:0000313" key="1">
    <source>
        <dbReference type="EMBL" id="KAG9440103.1"/>
    </source>
</evidence>
<dbReference type="AlphaFoldDB" id="A0AAV7DYH5"/>
<dbReference type="Proteomes" id="UP000825729">
    <property type="component" value="Unassembled WGS sequence"/>
</dbReference>
<organism evidence="1 2">
    <name type="scientific">Aristolochia fimbriata</name>
    <name type="common">White veined hardy Dutchman's pipe vine</name>
    <dbReference type="NCBI Taxonomy" id="158543"/>
    <lineage>
        <taxon>Eukaryota</taxon>
        <taxon>Viridiplantae</taxon>
        <taxon>Streptophyta</taxon>
        <taxon>Embryophyta</taxon>
        <taxon>Tracheophyta</taxon>
        <taxon>Spermatophyta</taxon>
        <taxon>Magnoliopsida</taxon>
        <taxon>Magnoliidae</taxon>
        <taxon>Piperales</taxon>
        <taxon>Aristolochiaceae</taxon>
        <taxon>Aristolochia</taxon>
    </lineage>
</organism>
<comment type="caution">
    <text evidence="1">The sequence shown here is derived from an EMBL/GenBank/DDBJ whole genome shotgun (WGS) entry which is preliminary data.</text>
</comment>
<accession>A0AAV7DYH5</accession>
<sequence length="62" mass="7068">MAVLPTSSLEFGTVEASDSGRTRWHLGARKMIRNTDTRYVVDSRFRIRGLSRLGGHRCKTLF</sequence>
<name>A0AAV7DYH5_ARIFI</name>
<proteinExistence type="predicted"/>